<dbReference type="InterPro" id="IPR001130">
    <property type="entry name" value="TatD-like"/>
</dbReference>
<dbReference type="InterPro" id="IPR015991">
    <property type="entry name" value="TatD/YcfH-like"/>
</dbReference>
<dbReference type="Proteomes" id="UP001621418">
    <property type="component" value="Chromosome"/>
</dbReference>
<name>A0ABZ1N8Z5_9NOCA</name>
<keyword evidence="4" id="KW-1185">Reference proteome</keyword>
<reference evidence="3 4" key="1">
    <citation type="submission" date="2022-10" db="EMBL/GenBank/DDBJ databases">
        <title>The complete genomes of actinobacterial strains from the NBC collection.</title>
        <authorList>
            <person name="Joergensen T.S."/>
            <person name="Alvarez Arevalo M."/>
            <person name="Sterndorff E.B."/>
            <person name="Faurdal D."/>
            <person name="Vuksanovic O."/>
            <person name="Mourched A.-S."/>
            <person name="Charusanti P."/>
            <person name="Shaw S."/>
            <person name="Blin K."/>
            <person name="Weber T."/>
        </authorList>
    </citation>
    <scope>NUCLEOTIDE SEQUENCE [LARGE SCALE GENOMIC DNA]</scope>
    <source>
        <strain evidence="3 4">NBC_01413</strain>
    </source>
</reference>
<dbReference type="InterPro" id="IPR018228">
    <property type="entry name" value="DNase_TatD-rel_CS"/>
</dbReference>
<dbReference type="NCBIfam" id="TIGR00010">
    <property type="entry name" value="YchF/TatD family DNA exonuclease"/>
    <property type="match status" value="1"/>
</dbReference>
<gene>
    <name evidence="3" type="ORF">OG308_34420</name>
</gene>
<dbReference type="InterPro" id="IPR032466">
    <property type="entry name" value="Metal_Hydrolase"/>
</dbReference>
<evidence type="ECO:0000256" key="1">
    <source>
        <dbReference type="ARBA" id="ARBA00022723"/>
    </source>
</evidence>
<dbReference type="PROSITE" id="PS01091">
    <property type="entry name" value="TATD_3"/>
    <property type="match status" value="1"/>
</dbReference>
<organism evidence="3 4">
    <name type="scientific">Nocardia salmonicida</name>
    <dbReference type="NCBI Taxonomy" id="53431"/>
    <lineage>
        <taxon>Bacteria</taxon>
        <taxon>Bacillati</taxon>
        <taxon>Actinomycetota</taxon>
        <taxon>Actinomycetes</taxon>
        <taxon>Mycobacteriales</taxon>
        <taxon>Nocardiaceae</taxon>
        <taxon>Nocardia</taxon>
    </lineage>
</organism>
<keyword evidence="3" id="KW-0547">Nucleotide-binding</keyword>
<protein>
    <submittedName>
        <fullName evidence="3">TatD family hydrolase</fullName>
    </submittedName>
</protein>
<evidence type="ECO:0000313" key="4">
    <source>
        <dbReference type="Proteomes" id="UP001621418"/>
    </source>
</evidence>
<evidence type="ECO:0000313" key="3">
    <source>
        <dbReference type="EMBL" id="WTY36269.1"/>
    </source>
</evidence>
<dbReference type="Pfam" id="PF01026">
    <property type="entry name" value="TatD_DNase"/>
    <property type="match status" value="1"/>
</dbReference>
<dbReference type="EMBL" id="CP109527">
    <property type="protein sequence ID" value="WTY36269.1"/>
    <property type="molecule type" value="Genomic_DNA"/>
</dbReference>
<dbReference type="GO" id="GO:0005524">
    <property type="term" value="F:ATP binding"/>
    <property type="evidence" value="ECO:0007669"/>
    <property type="project" value="UniProtKB-KW"/>
</dbReference>
<dbReference type="PANTHER" id="PTHR46124">
    <property type="entry name" value="D-AMINOACYL-TRNA DEACYLASE"/>
    <property type="match status" value="1"/>
</dbReference>
<dbReference type="CDD" id="cd01310">
    <property type="entry name" value="TatD_DNAse"/>
    <property type="match status" value="1"/>
</dbReference>
<dbReference type="PIRSF" id="PIRSF005902">
    <property type="entry name" value="DNase_TatD"/>
    <property type="match status" value="1"/>
</dbReference>
<keyword evidence="2 3" id="KW-0378">Hydrolase</keyword>
<keyword evidence="1" id="KW-0479">Metal-binding</keyword>
<accession>A0ABZ1N8Z5</accession>
<proteinExistence type="predicted"/>
<dbReference type="Gene3D" id="3.20.20.140">
    <property type="entry name" value="Metal-dependent hydrolases"/>
    <property type="match status" value="1"/>
</dbReference>
<dbReference type="PANTHER" id="PTHR46124:SF2">
    <property type="entry name" value="D-AMINOACYL-TRNA DEACYLASE"/>
    <property type="match status" value="1"/>
</dbReference>
<sequence length="277" mass="30047">MANTNRPAPPVPTPLAPLIDAHTHLDACGATDAASTTAIVDRAASAGVGHVVTVADDLAAAQWAVRAAQWDPRVYAAVALHPTRANALDDKAKAELEHLAADPRVVAVGETGLDYYWPGKLDGCADVETQIEGFRWHIDLAKRVRKPLMIHNRDADHDLLTVLLDEGAPDTVIFHCFSSDATMAEACVAEGYVLSFSGTVSFKNAHELREAAKLVPDDQILVETDAPYLTPHPYRGAPNESYCLPYTVRALAEVREQDPQALAEITTANARRLYRIR</sequence>
<dbReference type="GO" id="GO:0016787">
    <property type="term" value="F:hydrolase activity"/>
    <property type="evidence" value="ECO:0007669"/>
    <property type="project" value="UniProtKB-KW"/>
</dbReference>
<keyword evidence="3" id="KW-0067">ATP-binding</keyword>
<evidence type="ECO:0000256" key="2">
    <source>
        <dbReference type="ARBA" id="ARBA00022801"/>
    </source>
</evidence>
<dbReference type="SUPFAM" id="SSF51556">
    <property type="entry name" value="Metallo-dependent hydrolases"/>
    <property type="match status" value="1"/>
</dbReference>
<dbReference type="PROSITE" id="PS01137">
    <property type="entry name" value="TATD_1"/>
    <property type="match status" value="1"/>
</dbReference>